<feature type="compositionally biased region" description="Low complexity" evidence="1">
    <location>
        <begin position="22"/>
        <end position="39"/>
    </location>
</feature>
<feature type="compositionally biased region" description="Polar residues" evidence="1">
    <location>
        <begin position="12"/>
        <end position="21"/>
    </location>
</feature>
<gene>
    <name evidence="2" type="ORF">L227DRAFT_530503</name>
</gene>
<feature type="compositionally biased region" description="Basic and acidic residues" evidence="1">
    <location>
        <begin position="1"/>
        <end position="10"/>
    </location>
</feature>
<keyword evidence="3" id="KW-1185">Reference proteome</keyword>
<organism evidence="2 3">
    <name type="scientific">Lentinus tigrinus ALCF2SS1-6</name>
    <dbReference type="NCBI Taxonomy" id="1328759"/>
    <lineage>
        <taxon>Eukaryota</taxon>
        <taxon>Fungi</taxon>
        <taxon>Dikarya</taxon>
        <taxon>Basidiomycota</taxon>
        <taxon>Agaricomycotina</taxon>
        <taxon>Agaricomycetes</taxon>
        <taxon>Polyporales</taxon>
        <taxon>Polyporaceae</taxon>
        <taxon>Lentinus</taxon>
    </lineage>
</organism>
<name>A0A5C2S3L2_9APHY</name>
<sequence>MPAERTEKKPLHQTTLFGFTKSSAVSRPPRAASPSSPSDELPPPKRVQSAPKPTKPKAKSKLKAGDENRVSTDAILSIKPEFTKLIAARKKNHEYRKYKLETVTRFWLYETAPTSAITYLMFTTTPKVPGEVNDPSGVGNDDFDRGLKQSKYGYPVTELYKLRKPLTTAELKSRFDIAVPQGWRYATKQLVNEMKLEDMEKIF</sequence>
<feature type="region of interest" description="Disordered" evidence="1">
    <location>
        <begin position="1"/>
        <end position="66"/>
    </location>
</feature>
<protein>
    <submittedName>
        <fullName evidence="2">Uncharacterized protein</fullName>
    </submittedName>
</protein>
<proteinExistence type="predicted"/>
<dbReference type="InterPro" id="IPR015947">
    <property type="entry name" value="PUA-like_sf"/>
</dbReference>
<dbReference type="SUPFAM" id="SSF88697">
    <property type="entry name" value="PUA domain-like"/>
    <property type="match status" value="1"/>
</dbReference>
<dbReference type="EMBL" id="ML122281">
    <property type="protein sequence ID" value="RPD57439.1"/>
    <property type="molecule type" value="Genomic_DNA"/>
</dbReference>
<dbReference type="Proteomes" id="UP000313359">
    <property type="component" value="Unassembled WGS sequence"/>
</dbReference>
<dbReference type="OrthoDB" id="2149705at2759"/>
<reference evidence="2" key="1">
    <citation type="journal article" date="2018" name="Genome Biol. Evol.">
        <title>Genomics and development of Lentinus tigrinus, a white-rot wood-decaying mushroom with dimorphic fruiting bodies.</title>
        <authorList>
            <person name="Wu B."/>
            <person name="Xu Z."/>
            <person name="Knudson A."/>
            <person name="Carlson A."/>
            <person name="Chen N."/>
            <person name="Kovaka S."/>
            <person name="LaButti K."/>
            <person name="Lipzen A."/>
            <person name="Pennachio C."/>
            <person name="Riley R."/>
            <person name="Schakwitz W."/>
            <person name="Umezawa K."/>
            <person name="Ohm R.A."/>
            <person name="Grigoriev I.V."/>
            <person name="Nagy L.G."/>
            <person name="Gibbons J."/>
            <person name="Hibbett D."/>
        </authorList>
    </citation>
    <scope>NUCLEOTIDE SEQUENCE [LARGE SCALE GENOMIC DNA]</scope>
    <source>
        <strain evidence="2">ALCF2SS1-6</strain>
    </source>
</reference>
<evidence type="ECO:0000313" key="2">
    <source>
        <dbReference type="EMBL" id="RPD57439.1"/>
    </source>
</evidence>
<accession>A0A5C2S3L2</accession>
<dbReference type="AlphaFoldDB" id="A0A5C2S3L2"/>
<evidence type="ECO:0000313" key="3">
    <source>
        <dbReference type="Proteomes" id="UP000313359"/>
    </source>
</evidence>
<evidence type="ECO:0000256" key="1">
    <source>
        <dbReference type="SAM" id="MobiDB-lite"/>
    </source>
</evidence>